<dbReference type="BioCyc" id="MetaCyc:MONOMER-17774"/>
<sequence>MSHKLASSNPQAPVAVFNFPFASHPSSLLRFIRTISAVAPDIKFTFFSTSRTNSSLFSGSNNKGLDNVKPYNVWDGLPEGYVPPSGPPLEQIGLFLDQAPQSFERALKEVEAETGHKFGCLISDAFLWFSGDIAQKMNVPWVTTWSGPRPLLVHLETDMIREKVGAPGQEDKTLDFLPGFSNEFLASDLPKEVVFGNIESPLANMLYKMGQKLPQATAVAVNSFETMDLKVSEELKKRLKKLLLVGPLHLVRPVPSAQSDDDEEEKDACLPWLDNHKPASVAYISFGSVGALPPMEVAALAEALEEGGFPFLWSFRGNLEDFPKGFIERTSTGRVVPWVNQVQILNHPSIGVFVTHGGWKSVLESVTCGVPMIGRPHFADQTLNMRSVEVVWKIGMRIEGGVFTKSGAIKVLEQALSLEQGKEMRQRVGVLKQLAQETVGPNGSSAQDLKVW</sequence>
<evidence type="ECO:0000313" key="5">
    <source>
        <dbReference type="EMBL" id="BAF80947.1"/>
    </source>
</evidence>
<dbReference type="EMBL" id="AB292797">
    <property type="protein sequence ID" value="BAF80947.1"/>
    <property type="molecule type" value="mRNA"/>
</dbReference>
<organism evidence="5">
    <name type="scientific">Rosa hybrid cultivar</name>
    <dbReference type="NCBI Taxonomy" id="128735"/>
    <lineage>
        <taxon>Eukaryota</taxon>
        <taxon>Viridiplantae</taxon>
        <taxon>Streptophyta</taxon>
        <taxon>Embryophyta</taxon>
        <taxon>Tracheophyta</taxon>
        <taxon>Spermatophyta</taxon>
        <taxon>Magnoliopsida</taxon>
        <taxon>eudicotyledons</taxon>
        <taxon>Gunneridae</taxon>
        <taxon>Pentapetalae</taxon>
        <taxon>rosids</taxon>
        <taxon>fabids</taxon>
        <taxon>Rosales</taxon>
        <taxon>Rosaceae</taxon>
        <taxon>Rosoideae</taxon>
        <taxon>Rosoideae incertae sedis</taxon>
        <taxon>Rosa</taxon>
    </lineage>
</organism>
<keyword evidence="2 3" id="KW-0808">Transferase</keyword>
<evidence type="ECO:0000256" key="4">
    <source>
        <dbReference type="RuleBase" id="RU362057"/>
    </source>
</evidence>
<protein>
    <recommendedName>
        <fullName evidence="4">Glycosyltransferase</fullName>
        <ecNumber evidence="4">2.4.1.-</ecNumber>
    </recommendedName>
</protein>
<evidence type="ECO:0000256" key="1">
    <source>
        <dbReference type="ARBA" id="ARBA00009995"/>
    </source>
</evidence>
<dbReference type="SUPFAM" id="SSF53756">
    <property type="entry name" value="UDP-Glycosyltransferase/glycogen phosphorylase"/>
    <property type="match status" value="1"/>
</dbReference>
<proteinExistence type="evidence at transcript level"/>
<evidence type="ECO:0000256" key="2">
    <source>
        <dbReference type="ARBA" id="ARBA00022679"/>
    </source>
</evidence>
<dbReference type="EC" id="2.4.1.-" evidence="4"/>
<comment type="similarity">
    <text evidence="1 3">Belongs to the UDP-glycosyltransferase family.</text>
</comment>
<dbReference type="GO" id="GO:0080043">
    <property type="term" value="F:quercetin 3-O-glucosyltransferase activity"/>
    <property type="evidence" value="ECO:0007669"/>
    <property type="project" value="TreeGrafter"/>
</dbReference>
<dbReference type="Pfam" id="PF00201">
    <property type="entry name" value="UDPGT"/>
    <property type="match status" value="1"/>
</dbReference>
<dbReference type="GO" id="GO:0080044">
    <property type="term" value="F:quercetin 7-O-glucosyltransferase activity"/>
    <property type="evidence" value="ECO:0007669"/>
    <property type="project" value="TreeGrafter"/>
</dbReference>
<evidence type="ECO:0000256" key="3">
    <source>
        <dbReference type="RuleBase" id="RU003718"/>
    </source>
</evidence>
<reference evidence="5" key="1">
    <citation type="submission" date="2007-02" db="EMBL/GenBank/DDBJ databases">
        <title>direct submission.</title>
        <authorList>
            <person name="Mizutani M."/>
        </authorList>
    </citation>
    <scope>NUCLEOTIDE SEQUENCE</scope>
</reference>
<dbReference type="PROSITE" id="PS00375">
    <property type="entry name" value="UDPGT"/>
    <property type="match status" value="1"/>
</dbReference>
<dbReference type="InterPro" id="IPR002213">
    <property type="entry name" value="UDP_glucos_trans"/>
</dbReference>
<dbReference type="CDD" id="cd03784">
    <property type="entry name" value="GT1_Gtf-like"/>
    <property type="match status" value="1"/>
</dbReference>
<dbReference type="PANTHER" id="PTHR11926">
    <property type="entry name" value="GLUCOSYL/GLUCURONOSYL TRANSFERASES"/>
    <property type="match status" value="1"/>
</dbReference>
<dbReference type="AlphaFoldDB" id="A8CDW8"/>
<dbReference type="PANTHER" id="PTHR11926:SF774">
    <property type="entry name" value="UDP-GLYCOSYLTRANSFERASE 85A1-RELATED"/>
    <property type="match status" value="1"/>
</dbReference>
<dbReference type="Gene3D" id="3.40.50.2000">
    <property type="entry name" value="Glycogen Phosphorylase B"/>
    <property type="match status" value="2"/>
</dbReference>
<dbReference type="InterPro" id="IPR035595">
    <property type="entry name" value="UDP_glycos_trans_CS"/>
</dbReference>
<accession>A8CDW8</accession>
<gene>
    <name evidence="5" type="primary">RhF3GT</name>
</gene>
<name>A8CDW8_ROSHC</name>
<dbReference type="CAZy" id="GT1">
    <property type="family name" value="Glycosyltransferase Family 1"/>
</dbReference>
<keyword evidence="3" id="KW-0328">Glycosyltransferase</keyword>